<comment type="caution">
    <text evidence="1">The sequence shown here is derived from an EMBL/GenBank/DDBJ whole genome shotgun (WGS) entry which is preliminary data.</text>
</comment>
<dbReference type="AlphaFoldDB" id="A0A829QD56"/>
<reference evidence="1 2" key="1">
    <citation type="submission" date="2013-12" db="EMBL/GenBank/DDBJ databases">
        <authorList>
            <person name="Zelazny A."/>
            <person name="Olivier K."/>
            <person name="Holland S."/>
            <person name="Lenaerts A."/>
            <person name="Ordway D."/>
            <person name="DeGroote M.A."/>
            <person name="Parker T."/>
            <person name="Sizemore C."/>
            <person name="Tallon L.J."/>
            <person name="Sadzewicz L.K."/>
            <person name="Sengamalay N."/>
            <person name="Fraser C.M."/>
            <person name="Hine E."/>
            <person name="Shefchek K.A."/>
            <person name="Das S.P."/>
            <person name="Tettelin H."/>
        </authorList>
    </citation>
    <scope>NUCLEOTIDE SEQUENCE [LARGE SCALE GENOMIC DNA]</scope>
    <source>
        <strain evidence="1 2">1948</strain>
    </source>
</reference>
<accession>A0A829QD56</accession>
<gene>
    <name evidence="1" type="ORF">I542_0360</name>
</gene>
<name>A0A829QD56_9MYCO</name>
<proteinExistence type="predicted"/>
<evidence type="ECO:0000313" key="2">
    <source>
        <dbReference type="Proteomes" id="UP000021210"/>
    </source>
</evidence>
<sequence>MEYANWCAEPQRAAIARAAAGGNSADLRAILTYYLEAQAKSAG</sequence>
<protein>
    <submittedName>
        <fullName evidence="1">Uncharacterized protein</fullName>
    </submittedName>
</protein>
<organism evidence="1 2">
    <name type="scientific">Mycobacteroides abscessus 1948</name>
    <dbReference type="NCBI Taxonomy" id="1299323"/>
    <lineage>
        <taxon>Bacteria</taxon>
        <taxon>Bacillati</taxon>
        <taxon>Actinomycetota</taxon>
        <taxon>Actinomycetes</taxon>
        <taxon>Mycobacteriales</taxon>
        <taxon>Mycobacteriaceae</taxon>
        <taxon>Mycobacteroides</taxon>
        <taxon>Mycobacteroides abscessus</taxon>
    </lineage>
</organism>
<dbReference type="EMBL" id="JAOH01000002">
    <property type="protein sequence ID" value="EUA60229.1"/>
    <property type="molecule type" value="Genomic_DNA"/>
</dbReference>
<dbReference type="Proteomes" id="UP000021210">
    <property type="component" value="Unassembled WGS sequence"/>
</dbReference>
<evidence type="ECO:0000313" key="1">
    <source>
        <dbReference type="EMBL" id="EUA60229.1"/>
    </source>
</evidence>